<evidence type="ECO:0000256" key="8">
    <source>
        <dbReference type="SAM" id="MobiDB-lite"/>
    </source>
</evidence>
<keyword evidence="6" id="KW-0449">Lipoprotein</keyword>
<proteinExistence type="inferred from homology"/>
<dbReference type="GO" id="GO:0005774">
    <property type="term" value="C:vacuolar membrane"/>
    <property type="evidence" value="ECO:0007669"/>
    <property type="project" value="UniProtKB-SubCell"/>
</dbReference>
<evidence type="ECO:0000256" key="7">
    <source>
        <dbReference type="ARBA" id="ARBA00026209"/>
    </source>
</evidence>
<dbReference type="Gene3D" id="1.25.10.10">
    <property type="entry name" value="Leucine-rich Repeat Variant"/>
    <property type="match status" value="3"/>
</dbReference>
<dbReference type="GO" id="GO:0071562">
    <property type="term" value="P:nucleus-vacuole junction assembly"/>
    <property type="evidence" value="ECO:0007669"/>
    <property type="project" value="InterPro"/>
</dbReference>
<evidence type="ECO:0000256" key="1">
    <source>
        <dbReference type="ARBA" id="ARBA00004592"/>
    </source>
</evidence>
<dbReference type="SUPFAM" id="SSF48371">
    <property type="entry name" value="ARM repeat"/>
    <property type="match status" value="1"/>
</dbReference>
<evidence type="ECO:0000256" key="3">
    <source>
        <dbReference type="ARBA" id="ARBA00022554"/>
    </source>
</evidence>
<name>A0AAD3HEQ3_9STRA</name>
<organism evidence="9 10">
    <name type="scientific">Chaetoceros tenuissimus</name>
    <dbReference type="NCBI Taxonomy" id="426638"/>
    <lineage>
        <taxon>Eukaryota</taxon>
        <taxon>Sar</taxon>
        <taxon>Stramenopiles</taxon>
        <taxon>Ochrophyta</taxon>
        <taxon>Bacillariophyta</taxon>
        <taxon>Coscinodiscophyceae</taxon>
        <taxon>Chaetocerotophycidae</taxon>
        <taxon>Chaetocerotales</taxon>
        <taxon>Chaetocerotaceae</taxon>
        <taxon>Chaetoceros</taxon>
    </lineage>
</organism>
<evidence type="ECO:0000313" key="9">
    <source>
        <dbReference type="EMBL" id="GFH60273.1"/>
    </source>
</evidence>
<feature type="compositionally biased region" description="Polar residues" evidence="8">
    <location>
        <begin position="77"/>
        <end position="90"/>
    </location>
</feature>
<evidence type="ECO:0000313" key="10">
    <source>
        <dbReference type="Proteomes" id="UP001054902"/>
    </source>
</evidence>
<dbReference type="GO" id="GO:0043495">
    <property type="term" value="F:protein-membrane adaptor activity"/>
    <property type="evidence" value="ECO:0007669"/>
    <property type="project" value="InterPro"/>
</dbReference>
<reference evidence="9 10" key="1">
    <citation type="journal article" date="2021" name="Sci. Rep.">
        <title>The genome of the diatom Chaetoceros tenuissimus carries an ancient integrated fragment of an extant virus.</title>
        <authorList>
            <person name="Hongo Y."/>
            <person name="Kimura K."/>
            <person name="Takaki Y."/>
            <person name="Yoshida Y."/>
            <person name="Baba S."/>
            <person name="Kobayashi G."/>
            <person name="Nagasaki K."/>
            <person name="Hano T."/>
            <person name="Tomaru Y."/>
        </authorList>
    </citation>
    <scope>NUCLEOTIDE SEQUENCE [LARGE SCALE GENOMIC DNA]</scope>
    <source>
        <strain evidence="9 10">NIES-3715</strain>
    </source>
</reference>
<comment type="caution">
    <text evidence="9">The sequence shown here is derived from an EMBL/GenBank/DDBJ whole genome shotgun (WGS) entry which is preliminary data.</text>
</comment>
<keyword evidence="5" id="KW-0472">Membrane</keyword>
<evidence type="ECO:0000256" key="6">
    <source>
        <dbReference type="ARBA" id="ARBA00023288"/>
    </source>
</evidence>
<keyword evidence="3" id="KW-0926">Vacuole</keyword>
<dbReference type="InterPro" id="IPR016024">
    <property type="entry name" value="ARM-type_fold"/>
</dbReference>
<feature type="region of interest" description="Disordered" evidence="8">
    <location>
        <begin position="1"/>
        <end position="97"/>
    </location>
</feature>
<evidence type="ECO:0000256" key="4">
    <source>
        <dbReference type="ARBA" id="ARBA00022737"/>
    </source>
</evidence>
<comment type="subcellular location">
    <subcellularLocation>
        <location evidence="1">Vacuole membrane</location>
        <topology evidence="1">Lipid-anchor</topology>
    </subcellularLocation>
</comment>
<dbReference type="Proteomes" id="UP001054902">
    <property type="component" value="Unassembled WGS sequence"/>
</dbReference>
<dbReference type="PANTHER" id="PTHR47249">
    <property type="entry name" value="VACUOLAR PROTEIN 8"/>
    <property type="match status" value="1"/>
</dbReference>
<gene>
    <name evidence="9" type="ORF">CTEN210_16749</name>
</gene>
<protein>
    <recommendedName>
        <fullName evidence="7">Vacuolar protein 8</fullName>
    </recommendedName>
</protein>
<dbReference type="SMART" id="SM00185">
    <property type="entry name" value="ARM"/>
    <property type="match status" value="4"/>
</dbReference>
<sequence>MLGFKSPKDKSHHRKTLSRERNNFDSPLKPLNSTRSRKGTDTQSMKSVSSSSKKSTSSSKYSMSQDNRFQKQHDSLMSRQQFRTNTNRSISKVPREVNGPASIIGSVSYDSGVSHVSRKTLPIPQTIHKTDTKNVGREEHIRNVKVILADLNKATDIERRVAALTNACAAFDHWDTERHNIELSLGCSTVMCLVLSMTDNEDEIRMICAALEMVYRASTEAVRKTFQEDGPSIVPLLLKVLDRCEHDIIKHAKVSLLNVSKVLLYFSRVTEVRSLMAKHDGMIHALNRISTAKLETDARVLRMRVIANLSNSDANKDLIVSHPGLLDSILKIAALDMSPDAREYAAASLMDLASSSDAQEKMADKDRLLATLVKLAVTDVKEETREYAVTAIQNLAFVKENRVRLCKFSEGVVIEALKKVLSTDTNDKSRRRAAGALTNLACDETADLLAEHDELLSVVASVSTHDSSSDVQKRSCLALTKIASGCSNETENFEALMKALVTASSGSNATGIPAVFRVKARDPAIREEMARVPGLLETLAEIPSTKAYNAKDKENAMRAIMHLTNETENRRIMCNKYILKALVEAADMDNNGNKEIRDSAIVAIERLATEVTNRKYMARHDGLLTTIAKATEREAKAELAGEKQSQPRLAKQLLLSLLVAM</sequence>
<dbReference type="InterPro" id="IPR045156">
    <property type="entry name" value="Vac8"/>
</dbReference>
<evidence type="ECO:0000256" key="2">
    <source>
        <dbReference type="ARBA" id="ARBA00005462"/>
    </source>
</evidence>
<comment type="similarity">
    <text evidence="2">Belongs to the beta-catenin family.</text>
</comment>
<dbReference type="AlphaFoldDB" id="A0AAD3HEQ3"/>
<dbReference type="InterPro" id="IPR011989">
    <property type="entry name" value="ARM-like"/>
</dbReference>
<dbReference type="PANTHER" id="PTHR47249:SF1">
    <property type="entry name" value="VACUOLAR PROTEIN 8"/>
    <property type="match status" value="1"/>
</dbReference>
<dbReference type="InterPro" id="IPR000225">
    <property type="entry name" value="Armadillo"/>
</dbReference>
<accession>A0AAD3HEQ3</accession>
<keyword evidence="4" id="KW-0677">Repeat</keyword>
<dbReference type="EMBL" id="BLLK01000069">
    <property type="protein sequence ID" value="GFH60273.1"/>
    <property type="molecule type" value="Genomic_DNA"/>
</dbReference>
<keyword evidence="10" id="KW-1185">Reference proteome</keyword>
<feature type="compositionally biased region" description="Low complexity" evidence="8">
    <location>
        <begin position="44"/>
        <end position="64"/>
    </location>
</feature>
<evidence type="ECO:0000256" key="5">
    <source>
        <dbReference type="ARBA" id="ARBA00023136"/>
    </source>
</evidence>